<name>A0A3P2REQ2_WEIVI</name>
<dbReference type="CDD" id="cd16428">
    <property type="entry name" value="TcpC_C"/>
    <property type="match status" value="1"/>
</dbReference>
<sequence>MLLLIGGLVISGPLAFANVKSVSHQNKELRKELKAFAAKLDKAQTGSLAYNPALGGYMGAFINQYMSHSGNSQEFTNWQNSLKPYFAKDMDVSKLSDSDNWKQQDLTSADLVSIYVQDDVKIAQMRVKYRIKTKEELVKPEKNKDHKSGTKKEKKPKIKETWVGKTTYVNVPYQAKNNYFTVIAYPFVSPERSSKGHVSEALVRNGKASTTLSNTAINQVTKFTTKFFDKYVSSSNNEMSFIMADPVGLSGEYRVKSIEETHVSGNANKPRISGTILLEQVDTGVVHSEQFDLTLRKQDNTYFVLKFDH</sequence>
<keyword evidence="1" id="KW-0175">Coiled coil</keyword>
<feature type="coiled-coil region" evidence="1">
    <location>
        <begin position="19"/>
        <end position="46"/>
    </location>
</feature>
<dbReference type="InterPro" id="IPR035628">
    <property type="entry name" value="TcpC_C"/>
</dbReference>
<reference evidence="2 3" key="1">
    <citation type="submission" date="2018-10" db="EMBL/GenBank/DDBJ databases">
        <title>Draft genome sequence of Weissella viridescens UCO-SMC3.</title>
        <authorList>
            <person name="Garcia-Cancino A."/>
            <person name="Espinoza-Monje M."/>
            <person name="Albarracin L."/>
            <person name="Garcia-Castillo V."/>
            <person name="Campos-Martin J."/>
            <person name="Nakano Y."/>
            <person name="Guitierrez-Zamorano C."/>
            <person name="Ikeda-Ohtsubo W."/>
            <person name="Morita H."/>
            <person name="Kitazawa H."/>
            <person name="Villena J."/>
        </authorList>
    </citation>
    <scope>NUCLEOTIDE SEQUENCE [LARGE SCALE GENOMIC DNA]</scope>
    <source>
        <strain evidence="2 3">UCO-SMC3</strain>
    </source>
</reference>
<accession>A0A3P2REQ2</accession>
<dbReference type="RefSeq" id="WP_185696137.1">
    <property type="nucleotide sequence ID" value="NZ_RHGY01000013.1"/>
</dbReference>
<gene>
    <name evidence="2" type="ORF">D3P96_08235</name>
</gene>
<dbReference type="Gene3D" id="3.10.450.540">
    <property type="match status" value="1"/>
</dbReference>
<dbReference type="CDD" id="cd16386">
    <property type="entry name" value="TcpC_N"/>
    <property type="match status" value="1"/>
</dbReference>
<evidence type="ECO:0000256" key="1">
    <source>
        <dbReference type="SAM" id="Coils"/>
    </source>
</evidence>
<proteinExistence type="predicted"/>
<dbReference type="Proteomes" id="UP000275836">
    <property type="component" value="Unassembled WGS sequence"/>
</dbReference>
<dbReference type="EMBL" id="RHGY01000013">
    <property type="protein sequence ID" value="RRG17350.1"/>
    <property type="molecule type" value="Genomic_DNA"/>
</dbReference>
<dbReference type="AlphaFoldDB" id="A0A3P2REQ2"/>
<organism evidence="2 3">
    <name type="scientific">Weissella viridescens</name>
    <name type="common">Lactobacillus viridescens</name>
    <dbReference type="NCBI Taxonomy" id="1629"/>
    <lineage>
        <taxon>Bacteria</taxon>
        <taxon>Bacillati</taxon>
        <taxon>Bacillota</taxon>
        <taxon>Bacilli</taxon>
        <taxon>Lactobacillales</taxon>
        <taxon>Lactobacillaceae</taxon>
        <taxon>Weissella</taxon>
    </lineage>
</organism>
<evidence type="ECO:0000313" key="3">
    <source>
        <dbReference type="Proteomes" id="UP000275836"/>
    </source>
</evidence>
<evidence type="ECO:0000313" key="2">
    <source>
        <dbReference type="EMBL" id="RRG17350.1"/>
    </source>
</evidence>
<dbReference type="InterPro" id="IPR024735">
    <property type="entry name" value="TcpC"/>
</dbReference>
<dbReference type="Pfam" id="PF12642">
    <property type="entry name" value="TpcC"/>
    <property type="match status" value="1"/>
</dbReference>
<comment type="caution">
    <text evidence="2">The sequence shown here is derived from an EMBL/GenBank/DDBJ whole genome shotgun (WGS) entry which is preliminary data.</text>
</comment>
<protein>
    <submittedName>
        <fullName evidence="2">Conjugal transfer protein</fullName>
    </submittedName>
</protein>